<organism evidence="1">
    <name type="scientific">marine sediment metagenome</name>
    <dbReference type="NCBI Taxonomy" id="412755"/>
    <lineage>
        <taxon>unclassified sequences</taxon>
        <taxon>metagenomes</taxon>
        <taxon>ecological metagenomes</taxon>
    </lineage>
</organism>
<proteinExistence type="predicted"/>
<name>X0T7D1_9ZZZZ</name>
<reference evidence="1" key="1">
    <citation type="journal article" date="2014" name="Front. Microbiol.">
        <title>High frequency of phylogenetically diverse reductive dehalogenase-homologous genes in deep subseafloor sedimentary metagenomes.</title>
        <authorList>
            <person name="Kawai M."/>
            <person name="Futagami T."/>
            <person name="Toyoda A."/>
            <person name="Takaki Y."/>
            <person name="Nishi S."/>
            <person name="Hori S."/>
            <person name="Arai W."/>
            <person name="Tsubouchi T."/>
            <person name="Morono Y."/>
            <person name="Uchiyama I."/>
            <person name="Ito T."/>
            <person name="Fujiyama A."/>
            <person name="Inagaki F."/>
            <person name="Takami H."/>
        </authorList>
    </citation>
    <scope>NUCLEOTIDE SEQUENCE</scope>
    <source>
        <strain evidence="1">Expedition CK06-06</strain>
    </source>
</reference>
<feature type="non-terminal residue" evidence="1">
    <location>
        <position position="1"/>
    </location>
</feature>
<accession>X0T7D1</accession>
<comment type="caution">
    <text evidence="1">The sequence shown here is derived from an EMBL/GenBank/DDBJ whole genome shotgun (WGS) entry which is preliminary data.</text>
</comment>
<sequence>NSSSVADIIENNNMWKLIFPHVVKDKAMGWSPAGFEVKRTDMEYTEWRRLCAKRKDPTFIGLGRTSRAIIGKHPDGMLLIDDIDDENTTASDRERLKTQKVLTGTIFPTITPGITMPVMIGTPWTTKDTIAYVKSTGQFEHCKTPVYDEEGDPVWPEVYGHKEINSQKQLAGELEFARMFLLDLKATMGLTLKKEWLREYPHNEINSSWEVVMGIDYASTEDKLLTKGRDYFCLAVGVLLPNGGCVLVDGIRKHVSQGEAVQYTQEWAAMY</sequence>
<protein>
    <recommendedName>
        <fullName evidence="2">Terminase large subunit gp17-like C-terminal domain-containing protein</fullName>
    </recommendedName>
</protein>
<evidence type="ECO:0000313" key="1">
    <source>
        <dbReference type="EMBL" id="GAF89114.1"/>
    </source>
</evidence>
<feature type="non-terminal residue" evidence="1">
    <location>
        <position position="271"/>
    </location>
</feature>
<dbReference type="AlphaFoldDB" id="X0T7D1"/>
<evidence type="ECO:0008006" key="2">
    <source>
        <dbReference type="Google" id="ProtNLM"/>
    </source>
</evidence>
<gene>
    <name evidence="1" type="ORF">S01H1_20697</name>
</gene>
<dbReference type="EMBL" id="BARS01011366">
    <property type="protein sequence ID" value="GAF89114.1"/>
    <property type="molecule type" value="Genomic_DNA"/>
</dbReference>